<keyword evidence="1" id="KW-1133">Transmembrane helix</keyword>
<keyword evidence="1" id="KW-0812">Transmembrane</keyword>
<feature type="transmembrane region" description="Helical" evidence="1">
    <location>
        <begin position="119"/>
        <end position="141"/>
    </location>
</feature>
<feature type="transmembrane region" description="Helical" evidence="1">
    <location>
        <begin position="50"/>
        <end position="70"/>
    </location>
</feature>
<name>A0A939PJ34_9ACTN</name>
<reference evidence="2" key="1">
    <citation type="submission" date="2021-03" db="EMBL/GenBank/DDBJ databases">
        <authorList>
            <person name="Kanchanasin P."/>
            <person name="Saeng-In P."/>
            <person name="Phongsopitanun W."/>
            <person name="Yuki M."/>
            <person name="Kudo T."/>
            <person name="Ohkuma M."/>
            <person name="Tanasupawat S."/>
        </authorList>
    </citation>
    <scope>NUCLEOTIDE SEQUENCE</scope>
    <source>
        <strain evidence="2">GKU 128</strain>
    </source>
</reference>
<keyword evidence="1" id="KW-0472">Membrane</keyword>
<feature type="transmembrane region" description="Helical" evidence="1">
    <location>
        <begin position="204"/>
        <end position="224"/>
    </location>
</feature>
<comment type="caution">
    <text evidence="2">The sequence shown here is derived from an EMBL/GenBank/DDBJ whole genome shotgun (WGS) entry which is preliminary data.</text>
</comment>
<organism evidence="2 3">
    <name type="scientific">Actinomadura barringtoniae</name>
    <dbReference type="NCBI Taxonomy" id="1427535"/>
    <lineage>
        <taxon>Bacteria</taxon>
        <taxon>Bacillati</taxon>
        <taxon>Actinomycetota</taxon>
        <taxon>Actinomycetes</taxon>
        <taxon>Streptosporangiales</taxon>
        <taxon>Thermomonosporaceae</taxon>
        <taxon>Actinomadura</taxon>
    </lineage>
</organism>
<dbReference type="Proteomes" id="UP000669179">
    <property type="component" value="Unassembled WGS sequence"/>
</dbReference>
<evidence type="ECO:0000313" key="3">
    <source>
        <dbReference type="Proteomes" id="UP000669179"/>
    </source>
</evidence>
<feature type="transmembrane region" description="Helical" evidence="1">
    <location>
        <begin position="148"/>
        <end position="165"/>
    </location>
</feature>
<accession>A0A939PJ34</accession>
<protein>
    <submittedName>
        <fullName evidence="2">ABC transporter permease</fullName>
    </submittedName>
</protein>
<evidence type="ECO:0000256" key="1">
    <source>
        <dbReference type="SAM" id="Phobius"/>
    </source>
</evidence>
<keyword evidence="3" id="KW-1185">Reference proteome</keyword>
<sequence>MKSYRAELIRFVNRSSAAMILLCVGATLFSMSNAGPQHQTPLWGFRQMSILTATLLMGRAAVLASGDFSSGTIRAWLISRPNRAEVFSGKLAASLSFAVITSAATSLSCYALSGTMGAVPSVGAMLVAAGQLAFAAGVLTFFGHAAGVLTRSIPVALTLTLVWILPAEKGLQGHSGGLDAWLPGNVTQDITRNQLQHGMTPLGAALHAALPFIVLDAVALALFLRRDVNS</sequence>
<gene>
    <name evidence="2" type="ORF">J4573_39385</name>
</gene>
<dbReference type="RefSeq" id="WP_208261229.1">
    <property type="nucleotide sequence ID" value="NZ_JAGEOJ010000019.1"/>
</dbReference>
<proteinExistence type="predicted"/>
<evidence type="ECO:0000313" key="2">
    <source>
        <dbReference type="EMBL" id="MBO2453212.1"/>
    </source>
</evidence>
<dbReference type="EMBL" id="JAGEOJ010000019">
    <property type="protein sequence ID" value="MBO2453212.1"/>
    <property type="molecule type" value="Genomic_DNA"/>
</dbReference>
<dbReference type="AlphaFoldDB" id="A0A939PJ34"/>
<feature type="transmembrane region" description="Helical" evidence="1">
    <location>
        <begin position="91"/>
        <end position="113"/>
    </location>
</feature>